<dbReference type="Proteomes" id="UP000827549">
    <property type="component" value="Chromosome 1"/>
</dbReference>
<dbReference type="AlphaFoldDB" id="A0AAF0Y4D9"/>
<gene>
    <name evidence="2" type="ORF">LOC62_01G001024</name>
</gene>
<proteinExistence type="predicted"/>
<dbReference type="RefSeq" id="XP_062623478.1">
    <property type="nucleotide sequence ID" value="XM_062767494.1"/>
</dbReference>
<dbReference type="EMBL" id="CP086714">
    <property type="protein sequence ID" value="WOO77446.1"/>
    <property type="molecule type" value="Genomic_DNA"/>
</dbReference>
<reference evidence="2" key="1">
    <citation type="submission" date="2023-10" db="EMBL/GenBank/DDBJ databases">
        <authorList>
            <person name="Noh H."/>
        </authorList>
    </citation>
    <scope>NUCLEOTIDE SEQUENCE</scope>
    <source>
        <strain evidence="2">DUCC4014</strain>
    </source>
</reference>
<accession>A0AAF0Y4D9</accession>
<sequence>MRFRLLRRLFSRKRRDERGEKSCAPALGPSPPPSSAPAHDASRVPLSSAPDAVPVYSERKQQGSSAPDHTPPTPLAPAEIVTTRTTGSPGRFLTAAPLPFELQLVVLRHLNVNADRQTFLALLRLSSWWEAAAKTLYRNIDISGDKLCHLLGDDPATPAPPITQDVRTPYAGNEIRLLAGIIRIIATDNPSLASRLQTVLNEEVTILQTKQRESLHSINLSPRMRLALSFIKRMNIHSLHSRATWHTKTVMKVLEEYWFYTFRDTLGNHSSPRFFAEGFSYGDSLPFYNPDRRGAGGLPLRFWVGARSFHHPEHGCPTEIPTGEWDESVADAHQFRTDGPEYTHPPCTVCGTKVDQDTRVFDCVFTKA</sequence>
<dbReference type="GeneID" id="87804282"/>
<organism evidence="2 3">
    <name type="scientific">Vanrija pseudolonga</name>
    <dbReference type="NCBI Taxonomy" id="143232"/>
    <lineage>
        <taxon>Eukaryota</taxon>
        <taxon>Fungi</taxon>
        <taxon>Dikarya</taxon>
        <taxon>Basidiomycota</taxon>
        <taxon>Agaricomycotina</taxon>
        <taxon>Tremellomycetes</taxon>
        <taxon>Trichosporonales</taxon>
        <taxon>Trichosporonaceae</taxon>
        <taxon>Vanrija</taxon>
    </lineage>
</organism>
<keyword evidence="3" id="KW-1185">Reference proteome</keyword>
<evidence type="ECO:0000313" key="3">
    <source>
        <dbReference type="Proteomes" id="UP000827549"/>
    </source>
</evidence>
<evidence type="ECO:0000313" key="2">
    <source>
        <dbReference type="EMBL" id="WOO77446.1"/>
    </source>
</evidence>
<feature type="compositionally biased region" description="Basic residues" evidence="1">
    <location>
        <begin position="1"/>
        <end position="13"/>
    </location>
</feature>
<evidence type="ECO:0000256" key="1">
    <source>
        <dbReference type="SAM" id="MobiDB-lite"/>
    </source>
</evidence>
<feature type="region of interest" description="Disordered" evidence="1">
    <location>
        <begin position="1"/>
        <end position="77"/>
    </location>
</feature>
<protein>
    <submittedName>
        <fullName evidence="2">Uncharacterized protein</fullName>
    </submittedName>
</protein>
<name>A0AAF0Y4D9_9TREE</name>